<evidence type="ECO:0000256" key="1">
    <source>
        <dbReference type="SAM" id="SignalP"/>
    </source>
</evidence>
<dbReference type="AlphaFoldDB" id="A0A6J4VVB4"/>
<organism evidence="2">
    <name type="scientific">uncultured Truepera sp</name>
    <dbReference type="NCBI Taxonomy" id="543023"/>
    <lineage>
        <taxon>Bacteria</taxon>
        <taxon>Thermotogati</taxon>
        <taxon>Deinococcota</taxon>
        <taxon>Deinococci</taxon>
        <taxon>Trueperales</taxon>
        <taxon>Trueperaceae</taxon>
        <taxon>Truepera</taxon>
        <taxon>environmental samples</taxon>
    </lineage>
</organism>
<keyword evidence="1" id="KW-0732">Signal</keyword>
<gene>
    <name evidence="2" type="ORF">AVDCRST_MAG86-3783</name>
</gene>
<proteinExistence type="predicted"/>
<feature type="chain" id="PRO_5026741525" description="DUF1254 domain-containing protein" evidence="1">
    <location>
        <begin position="20"/>
        <end position="313"/>
    </location>
</feature>
<evidence type="ECO:0000313" key="2">
    <source>
        <dbReference type="EMBL" id="CAA9585989.1"/>
    </source>
</evidence>
<feature type="signal peptide" evidence="1">
    <location>
        <begin position="1"/>
        <end position="19"/>
    </location>
</feature>
<sequence>MIRRSLALLVLTLLFSTLASTGLAQRCYDEVRAGLSINELSQPATGRSAARLFRRAVELLEPSLPPLQRVVDLPVTADDPDREAFSYLADRQLLEPMWLPGEFSADAWHAALSKVAGWYALPVPVLDETRPSNNELLDSFAPIFDAAGEVLNPVALFAFDPAADQRIAFWATLRNGVYPRMIVVRPPGEPIDVQGDTAGALAHLGDCVVTPQNYVYTRADTAERLFLATNESRMVLLETVPPSPQLLLEAPVGQEASYLTFTAPEVADKVRYTALFLGPSVGFGALLRLLPQLRTNMSPQEIVSFLNGARNGL</sequence>
<reference evidence="2" key="1">
    <citation type="submission" date="2020-02" db="EMBL/GenBank/DDBJ databases">
        <authorList>
            <person name="Meier V. D."/>
        </authorList>
    </citation>
    <scope>NUCLEOTIDE SEQUENCE</scope>
    <source>
        <strain evidence="2">AVDCRST_MAG86</strain>
    </source>
</reference>
<name>A0A6J4VVB4_9DEIN</name>
<dbReference type="EMBL" id="CADCWP010000316">
    <property type="protein sequence ID" value="CAA9585989.1"/>
    <property type="molecule type" value="Genomic_DNA"/>
</dbReference>
<accession>A0A6J4VVB4</accession>
<evidence type="ECO:0008006" key="3">
    <source>
        <dbReference type="Google" id="ProtNLM"/>
    </source>
</evidence>
<protein>
    <recommendedName>
        <fullName evidence="3">DUF1254 domain-containing protein</fullName>
    </recommendedName>
</protein>